<evidence type="ECO:0000256" key="2">
    <source>
        <dbReference type="SAM" id="Phobius"/>
    </source>
</evidence>
<feature type="compositionally biased region" description="Low complexity" evidence="1">
    <location>
        <begin position="273"/>
        <end position="283"/>
    </location>
</feature>
<dbReference type="PRINTS" id="PR01217">
    <property type="entry name" value="PRICHEXTENSN"/>
</dbReference>
<evidence type="ECO:0000256" key="1">
    <source>
        <dbReference type="SAM" id="MobiDB-lite"/>
    </source>
</evidence>
<evidence type="ECO:0000313" key="4">
    <source>
        <dbReference type="Proteomes" id="UP000244803"/>
    </source>
</evidence>
<feature type="region of interest" description="Disordered" evidence="1">
    <location>
        <begin position="139"/>
        <end position="351"/>
    </location>
</feature>
<feature type="transmembrane region" description="Helical" evidence="2">
    <location>
        <begin position="12"/>
        <end position="36"/>
    </location>
</feature>
<organism evidence="3 4">
    <name type="scientific">Theileria orientalis</name>
    <dbReference type="NCBI Taxonomy" id="68886"/>
    <lineage>
        <taxon>Eukaryota</taxon>
        <taxon>Sar</taxon>
        <taxon>Alveolata</taxon>
        <taxon>Apicomplexa</taxon>
        <taxon>Aconoidasida</taxon>
        <taxon>Piroplasmida</taxon>
        <taxon>Theileriidae</taxon>
        <taxon>Theileria</taxon>
    </lineage>
</organism>
<feature type="compositionally biased region" description="Polar residues" evidence="1">
    <location>
        <begin position="231"/>
        <end position="255"/>
    </location>
</feature>
<dbReference type="Proteomes" id="UP000244803">
    <property type="component" value="Chromosome 3"/>
</dbReference>
<sequence length="351" mass="37731">MDSLRPKKVNKRPWIIGGCLTVVIIILIVVLCVTLGSTAESGTSVGVKNVYEAFAYIDNTISTSYKHEDAIRIPLLTELRMFTEKVRVTESMYKAKLEAEKNGQKYDIEIIQKKLASGRFIEKDGKFEMVFEDLTGEVDTSKKHRDHEDSQASKSKLPKTTPDVARSGIPPEGHMPKSGPPADKTPPSHSEPKTETPTDKTPPSHSVPKTEPPTDGTSASHSVPKTEPPTDGTSASHSVPKTETPSDGTSASHSVPKTEPPTDKKPPSHSVPKTETPTDKTPPSHSEQSAGTKDDSQKGTPEDEKSPEQAPPKAPDAPDTKPPSAQGLPETHTPKGTEDKDGAHLQGSAPK</sequence>
<protein>
    <submittedName>
        <fullName evidence="3">Uncharacterized protein</fullName>
    </submittedName>
</protein>
<dbReference type="AlphaFoldDB" id="A0A976M7N7"/>
<dbReference type="OrthoDB" id="10598957at2759"/>
<feature type="compositionally biased region" description="Basic and acidic residues" evidence="1">
    <location>
        <begin position="332"/>
        <end position="343"/>
    </location>
</feature>
<proteinExistence type="predicted"/>
<gene>
    <name evidence="3" type="ORF">MACJ_001930</name>
</gene>
<keyword evidence="2" id="KW-0472">Membrane</keyword>
<keyword evidence="2" id="KW-0812">Transmembrane</keyword>
<name>A0A976M7N7_THEOR</name>
<keyword evidence="2" id="KW-1133">Transmembrane helix</keyword>
<accession>A0A976M7N7</accession>
<evidence type="ECO:0000313" key="3">
    <source>
        <dbReference type="EMBL" id="UKJ88686.2"/>
    </source>
</evidence>
<dbReference type="EMBL" id="CP056066">
    <property type="protein sequence ID" value="UKJ88686.2"/>
    <property type="molecule type" value="Genomic_DNA"/>
</dbReference>
<feature type="compositionally biased region" description="Basic and acidic residues" evidence="1">
    <location>
        <begin position="292"/>
        <end position="307"/>
    </location>
</feature>
<reference evidence="3" key="1">
    <citation type="submission" date="2022-07" db="EMBL/GenBank/DDBJ databases">
        <title>Evaluation of T. orientalis genome assembly methods using nanopore sequencing and analysis of variation between genomes.</title>
        <authorList>
            <person name="Yam J."/>
            <person name="Micallef M.L."/>
            <person name="Liu M."/>
            <person name="Djordjevic S.P."/>
            <person name="Bogema D.R."/>
            <person name="Jenkins C."/>
        </authorList>
    </citation>
    <scope>NUCLEOTIDE SEQUENCE</scope>
    <source>
        <strain evidence="3">Fish Creek</strain>
    </source>
</reference>